<dbReference type="GO" id="GO:0006508">
    <property type="term" value="P:proteolysis"/>
    <property type="evidence" value="ECO:0007669"/>
    <property type="project" value="UniProtKB-KW"/>
</dbReference>
<reference evidence="16 17" key="1">
    <citation type="submission" date="2019-11" db="EMBL/GenBank/DDBJ databases">
        <title>Draft Genome Sequence of Plant Growth-Promoting Rhizosphere-Associated Bacteria.</title>
        <authorList>
            <person name="Vasilyev I.Y."/>
            <person name="Radchenko V."/>
            <person name="Ilnitskaya E.V."/>
        </authorList>
    </citation>
    <scope>NUCLEOTIDE SEQUENCE [LARGE SCALE GENOMIC DNA]</scope>
    <source>
        <strain evidence="16 17">VRA_07sq_f</strain>
    </source>
</reference>
<evidence type="ECO:0000256" key="6">
    <source>
        <dbReference type="ARBA" id="ARBA00015611"/>
    </source>
</evidence>
<evidence type="ECO:0000256" key="13">
    <source>
        <dbReference type="ARBA" id="ARBA00029811"/>
    </source>
</evidence>
<organism evidence="16 17">
    <name type="scientific">Lentilactobacillus parabuchneri</name>
    <dbReference type="NCBI Taxonomy" id="152331"/>
    <lineage>
        <taxon>Bacteria</taxon>
        <taxon>Bacillati</taxon>
        <taxon>Bacillota</taxon>
        <taxon>Bacilli</taxon>
        <taxon>Lactobacillales</taxon>
        <taxon>Lactobacillaceae</taxon>
        <taxon>Lentilactobacillus</taxon>
    </lineage>
</organism>
<accession>A0A844ECP8</accession>
<dbReference type="GO" id="GO:0008270">
    <property type="term" value="F:zinc ion binding"/>
    <property type="evidence" value="ECO:0007669"/>
    <property type="project" value="InterPro"/>
</dbReference>
<evidence type="ECO:0000256" key="8">
    <source>
        <dbReference type="ARBA" id="ARBA00022670"/>
    </source>
</evidence>
<evidence type="ECO:0000256" key="10">
    <source>
        <dbReference type="ARBA" id="ARBA00022801"/>
    </source>
</evidence>
<dbReference type="PRINTS" id="PR00756">
    <property type="entry name" value="ALADIPTASE"/>
</dbReference>
<sequence>LDPENTSFEMKQLVATVIAHELAHQWFGDLVTMKWWDDLWLNESFANMMEYVAIDAIEPNWHIWEVFQTSEAPAALQRDATDGVQSVHVQVEDPAEIDSIFDSAIVYAKGARMLVMARALVGDGALRKGLKAYFDAHKFHNATGADLWSALGDASGMDVGAIMNSWLEQPGYPVVTAKVVDGQLTLSQQQFFIGKGHDVDRKWQIPLNSNYEAVPEIMADQSLTIGDYAELRNKTGKPFFLNVGNSSHFIVQYDETLMKDILDHVASLDSISQLQLLQDLRLLA</sequence>
<feature type="domain" description="Peptidase M1 membrane alanine aminopeptidase" evidence="15">
    <location>
        <begin position="2"/>
        <end position="166"/>
    </location>
</feature>
<evidence type="ECO:0000313" key="16">
    <source>
        <dbReference type="EMBL" id="MSE22001.1"/>
    </source>
</evidence>
<comment type="caution">
    <text evidence="16">The sequence shown here is derived from an EMBL/GenBank/DDBJ whole genome shotgun (WGS) entry which is preliminary data.</text>
</comment>
<keyword evidence="12" id="KW-0482">Metalloprotease</keyword>
<dbReference type="AlphaFoldDB" id="A0A844ECP8"/>
<protein>
    <recommendedName>
        <fullName evidence="6">Aminopeptidase N</fullName>
        <ecNumber evidence="5">3.4.11.2</ecNumber>
    </recommendedName>
    <alternativeName>
        <fullName evidence="13">Alanine aminopeptidase</fullName>
    </alternativeName>
    <alternativeName>
        <fullName evidence="14">Lysyl aminopeptidase</fullName>
    </alternativeName>
</protein>
<dbReference type="InterPro" id="IPR014782">
    <property type="entry name" value="Peptidase_M1_dom"/>
</dbReference>
<dbReference type="GO" id="GO:0016020">
    <property type="term" value="C:membrane"/>
    <property type="evidence" value="ECO:0007669"/>
    <property type="project" value="TreeGrafter"/>
</dbReference>
<name>A0A844ECP8_9LACO</name>
<dbReference type="GO" id="GO:0005615">
    <property type="term" value="C:extracellular space"/>
    <property type="evidence" value="ECO:0007669"/>
    <property type="project" value="TreeGrafter"/>
</dbReference>
<dbReference type="InterPro" id="IPR027268">
    <property type="entry name" value="Peptidase_M4/M1_CTD_sf"/>
</dbReference>
<dbReference type="Proteomes" id="UP000491237">
    <property type="component" value="Unassembled WGS sequence"/>
</dbReference>
<keyword evidence="10" id="KW-0378">Hydrolase</keyword>
<dbReference type="GO" id="GO:0005737">
    <property type="term" value="C:cytoplasm"/>
    <property type="evidence" value="ECO:0007669"/>
    <property type="project" value="TreeGrafter"/>
</dbReference>
<dbReference type="GO" id="GO:0042277">
    <property type="term" value="F:peptide binding"/>
    <property type="evidence" value="ECO:0007669"/>
    <property type="project" value="TreeGrafter"/>
</dbReference>
<keyword evidence="8" id="KW-0645">Protease</keyword>
<keyword evidence="11" id="KW-0862">Zinc</keyword>
<feature type="non-terminal residue" evidence="16">
    <location>
        <position position="284"/>
    </location>
</feature>
<dbReference type="InterPro" id="IPR001930">
    <property type="entry name" value="Peptidase_M1"/>
</dbReference>
<dbReference type="FunFam" id="1.10.390.10:FF:000013">
    <property type="entry name" value="Aminopeptidase N"/>
    <property type="match status" value="1"/>
</dbReference>
<dbReference type="GO" id="GO:0070006">
    <property type="term" value="F:metalloaminopeptidase activity"/>
    <property type="evidence" value="ECO:0007669"/>
    <property type="project" value="TreeGrafter"/>
</dbReference>
<evidence type="ECO:0000256" key="11">
    <source>
        <dbReference type="ARBA" id="ARBA00022833"/>
    </source>
</evidence>
<dbReference type="GO" id="GO:0043171">
    <property type="term" value="P:peptide catabolic process"/>
    <property type="evidence" value="ECO:0007669"/>
    <property type="project" value="TreeGrafter"/>
</dbReference>
<dbReference type="GO" id="GO:0016285">
    <property type="term" value="F:alanyl aminopeptidase activity"/>
    <property type="evidence" value="ECO:0007669"/>
    <property type="project" value="UniProtKB-EC"/>
</dbReference>
<evidence type="ECO:0000256" key="14">
    <source>
        <dbReference type="ARBA" id="ARBA00031533"/>
    </source>
</evidence>
<comment type="similarity">
    <text evidence="3">Belongs to the peptidase M1 family.</text>
</comment>
<keyword evidence="7" id="KW-0031">Aminopeptidase</keyword>
<dbReference type="Gene3D" id="1.10.390.10">
    <property type="entry name" value="Neutral Protease Domain 2"/>
    <property type="match status" value="1"/>
</dbReference>
<evidence type="ECO:0000256" key="1">
    <source>
        <dbReference type="ARBA" id="ARBA00000098"/>
    </source>
</evidence>
<evidence type="ECO:0000259" key="15">
    <source>
        <dbReference type="Pfam" id="PF01433"/>
    </source>
</evidence>
<dbReference type="SUPFAM" id="SSF55486">
    <property type="entry name" value="Metalloproteases ('zincins'), catalytic domain"/>
    <property type="match status" value="1"/>
</dbReference>
<gene>
    <name evidence="16" type="ORF">GKC44_12315</name>
</gene>
<dbReference type="InterPro" id="IPR050344">
    <property type="entry name" value="Peptidase_M1_aminopeptidases"/>
</dbReference>
<comment type="subunit">
    <text evidence="4">Monomer.</text>
</comment>
<evidence type="ECO:0000256" key="5">
    <source>
        <dbReference type="ARBA" id="ARBA00012564"/>
    </source>
</evidence>
<dbReference type="Gene3D" id="2.60.40.1910">
    <property type="match status" value="1"/>
</dbReference>
<evidence type="ECO:0000256" key="7">
    <source>
        <dbReference type="ARBA" id="ARBA00022438"/>
    </source>
</evidence>
<evidence type="ECO:0000256" key="9">
    <source>
        <dbReference type="ARBA" id="ARBA00022723"/>
    </source>
</evidence>
<proteinExistence type="inferred from homology"/>
<evidence type="ECO:0000313" key="17">
    <source>
        <dbReference type="Proteomes" id="UP000491237"/>
    </source>
</evidence>
<evidence type="ECO:0000256" key="3">
    <source>
        <dbReference type="ARBA" id="ARBA00010136"/>
    </source>
</evidence>
<dbReference type="PANTHER" id="PTHR11533">
    <property type="entry name" value="PROTEASE M1 ZINC METALLOPROTEASE"/>
    <property type="match status" value="1"/>
</dbReference>
<dbReference type="PANTHER" id="PTHR11533:SF174">
    <property type="entry name" value="PUROMYCIN-SENSITIVE AMINOPEPTIDASE-RELATED"/>
    <property type="match status" value="1"/>
</dbReference>
<dbReference type="EMBL" id="WKKY01000746">
    <property type="protein sequence ID" value="MSE22001.1"/>
    <property type="molecule type" value="Genomic_DNA"/>
</dbReference>
<dbReference type="Pfam" id="PF01433">
    <property type="entry name" value="Peptidase_M1"/>
    <property type="match status" value="1"/>
</dbReference>
<dbReference type="EC" id="3.4.11.2" evidence="5"/>
<evidence type="ECO:0000256" key="12">
    <source>
        <dbReference type="ARBA" id="ARBA00023049"/>
    </source>
</evidence>
<keyword evidence="9" id="KW-0479">Metal-binding</keyword>
<evidence type="ECO:0000256" key="4">
    <source>
        <dbReference type="ARBA" id="ARBA00011245"/>
    </source>
</evidence>
<comment type="cofactor">
    <cofactor evidence="2">
        <name>Zn(2+)</name>
        <dbReference type="ChEBI" id="CHEBI:29105"/>
    </cofactor>
</comment>
<evidence type="ECO:0000256" key="2">
    <source>
        <dbReference type="ARBA" id="ARBA00001947"/>
    </source>
</evidence>
<feature type="non-terminal residue" evidence="16">
    <location>
        <position position="1"/>
    </location>
</feature>
<comment type="catalytic activity">
    <reaction evidence="1">
        <text>Release of an N-terminal amino acid, Xaa-|-Yaa- from a peptide, amide or arylamide. Xaa is preferably Ala, but may be most amino acids including Pro (slow action). When a terminal hydrophobic residue is followed by a prolyl residue, the two may be released as an intact Xaa-Pro dipeptide.</text>
        <dbReference type="EC" id="3.4.11.2"/>
    </reaction>
</comment>